<evidence type="ECO:0000313" key="1">
    <source>
        <dbReference type="EMBL" id="PIV42257.1"/>
    </source>
</evidence>
<reference evidence="2" key="1">
    <citation type="submission" date="2017-09" db="EMBL/GenBank/DDBJ databases">
        <title>Depth-based differentiation of microbial function through sediment-hosted aquifers and enrichment of novel symbionts in the deep terrestrial subsurface.</title>
        <authorList>
            <person name="Probst A.J."/>
            <person name="Ladd B."/>
            <person name="Jarett J.K."/>
            <person name="Geller-Mcgrath D.E."/>
            <person name="Sieber C.M.K."/>
            <person name="Emerson J.B."/>
            <person name="Anantharaman K."/>
            <person name="Thomas B.C."/>
            <person name="Malmstrom R."/>
            <person name="Stieglmeier M."/>
            <person name="Klingl A."/>
            <person name="Woyke T."/>
            <person name="Ryan C.M."/>
            <person name="Banfield J.F."/>
        </authorList>
    </citation>
    <scope>NUCLEOTIDE SEQUENCE [LARGE SCALE GENOMIC DNA]</scope>
</reference>
<dbReference type="EMBL" id="PEUA01000053">
    <property type="protein sequence ID" value="PIV42257.1"/>
    <property type="molecule type" value="Genomic_DNA"/>
</dbReference>
<dbReference type="Proteomes" id="UP000230304">
    <property type="component" value="Unassembled WGS sequence"/>
</dbReference>
<accession>A0A2M7D7J6</accession>
<comment type="caution">
    <text evidence="1">The sequence shown here is derived from an EMBL/GenBank/DDBJ whole genome shotgun (WGS) entry which is preliminary data.</text>
</comment>
<gene>
    <name evidence="1" type="ORF">COS26_02430</name>
</gene>
<dbReference type="AlphaFoldDB" id="A0A2M7D7J6"/>
<name>A0A2M7D7J6_9BACT</name>
<proteinExistence type="predicted"/>
<protein>
    <submittedName>
        <fullName evidence="1">Uncharacterized protein</fullName>
    </submittedName>
</protein>
<sequence>MLTSNEARALNDIIVEELAEFGLSKAFVDKTAAAKEITPRVARRFDSSQTEKGIILLYDPASLEKVVLTKIGEIEARCV</sequence>
<organism evidence="1 2">
    <name type="scientific">Candidatus Nealsonbacteria bacterium CG02_land_8_20_14_3_00_40_11</name>
    <dbReference type="NCBI Taxonomy" id="1974700"/>
    <lineage>
        <taxon>Bacteria</taxon>
        <taxon>Candidatus Nealsoniibacteriota</taxon>
    </lineage>
</organism>
<evidence type="ECO:0000313" key="2">
    <source>
        <dbReference type="Proteomes" id="UP000230304"/>
    </source>
</evidence>